<name>A0A4P8XWF1_9FIRM</name>
<evidence type="ECO:0000256" key="1">
    <source>
        <dbReference type="SAM" id="Phobius"/>
    </source>
</evidence>
<dbReference type="InterPro" id="IPR008875">
    <property type="entry name" value="TraX"/>
</dbReference>
<dbReference type="AlphaFoldDB" id="A0A4P8XWF1"/>
<feature type="transmembrane region" description="Helical" evidence="1">
    <location>
        <begin position="180"/>
        <end position="210"/>
    </location>
</feature>
<dbReference type="KEGG" id="ruj:E5Z56_06385"/>
<keyword evidence="1" id="KW-0472">Membrane</keyword>
<feature type="transmembrane region" description="Helical" evidence="1">
    <location>
        <begin position="131"/>
        <end position="150"/>
    </location>
</feature>
<dbReference type="Pfam" id="PF05857">
    <property type="entry name" value="TraX"/>
    <property type="match status" value="1"/>
</dbReference>
<keyword evidence="3" id="KW-1185">Reference proteome</keyword>
<dbReference type="OrthoDB" id="9781069at2"/>
<proteinExistence type="predicted"/>
<protein>
    <recommendedName>
        <fullName evidence="4">Conjugal transfer protein TraX</fullName>
    </recommendedName>
</protein>
<reference evidence="2 3" key="1">
    <citation type="submission" date="2019-04" db="EMBL/GenBank/DDBJ databases">
        <authorList>
            <person name="Embree M."/>
            <person name="Gaffney J.R."/>
        </authorList>
    </citation>
    <scope>NUCLEOTIDE SEQUENCE [LARGE SCALE GENOMIC DNA]</scope>
    <source>
        <strain evidence="2 3">JE7A12</strain>
    </source>
</reference>
<keyword evidence="1" id="KW-1133">Transmembrane helix</keyword>
<feature type="transmembrane region" description="Helical" evidence="1">
    <location>
        <begin position="156"/>
        <end position="173"/>
    </location>
</feature>
<dbReference type="Proteomes" id="UP000301475">
    <property type="component" value="Chromosome"/>
</dbReference>
<feature type="transmembrane region" description="Helical" evidence="1">
    <location>
        <begin position="77"/>
        <end position="95"/>
    </location>
</feature>
<gene>
    <name evidence="2" type="ORF">E5Z56_06385</name>
</gene>
<accession>A0A4P8XWF1</accession>
<organism evidence="2 3">
    <name type="scientific">Ruminococcus bovis</name>
    <dbReference type="NCBI Taxonomy" id="2564099"/>
    <lineage>
        <taxon>Bacteria</taxon>
        <taxon>Bacillati</taxon>
        <taxon>Bacillota</taxon>
        <taxon>Clostridia</taxon>
        <taxon>Eubacteriales</taxon>
        <taxon>Oscillospiraceae</taxon>
        <taxon>Ruminococcus</taxon>
    </lineage>
</organism>
<feature type="transmembrane region" description="Helical" evidence="1">
    <location>
        <begin position="47"/>
        <end position="65"/>
    </location>
</feature>
<dbReference type="EMBL" id="CP039381">
    <property type="protein sequence ID" value="QCT07012.1"/>
    <property type="molecule type" value="Genomic_DNA"/>
</dbReference>
<evidence type="ECO:0008006" key="4">
    <source>
        <dbReference type="Google" id="ProtNLM"/>
    </source>
</evidence>
<feature type="transmembrane region" description="Helical" evidence="1">
    <location>
        <begin position="20"/>
        <end position="41"/>
    </location>
</feature>
<feature type="transmembrane region" description="Helical" evidence="1">
    <location>
        <begin position="101"/>
        <end position="119"/>
    </location>
</feature>
<sequence length="244" mass="28486">MENEVLTMSNLRTTENKGIFSGNMLKIFALVCMTIDHIGLHLMDNSYPMRAIGRLAFPIFAYMIAEGCKYTHNRTRYFYTIFIMGLAFQTVCILADDNYHMNIFITFSLSILLIYSLDYGRNNSETVQWQFPILAVLFVLFVSEIMPMFLGDINYGIDYGFFGIVLPLMVYLFDKKELKLIMFTVGLILLCLTRDAIQWWSMFAVIPIAFYNGKRGKLKIKYFFYGYYPLHIVAIQLIKHFILK</sequence>
<evidence type="ECO:0000313" key="2">
    <source>
        <dbReference type="EMBL" id="QCT07012.1"/>
    </source>
</evidence>
<feature type="transmembrane region" description="Helical" evidence="1">
    <location>
        <begin position="222"/>
        <end position="242"/>
    </location>
</feature>
<keyword evidence="1" id="KW-0812">Transmembrane</keyword>
<evidence type="ECO:0000313" key="3">
    <source>
        <dbReference type="Proteomes" id="UP000301475"/>
    </source>
</evidence>